<dbReference type="OrthoDB" id="9949326at2"/>
<gene>
    <name evidence="1" type="ORF">Pan265_08960</name>
</gene>
<proteinExistence type="predicted"/>
<name>A0A518BVR4_9BACT</name>
<evidence type="ECO:0000313" key="1">
    <source>
        <dbReference type="EMBL" id="QDU71051.1"/>
    </source>
</evidence>
<sequence>MHSARPNASSSLQRDWHDLKPGDVIWFNSAWREVFDAYPSGHDTVTIKLIVRAAKCPTRIETHRVCVNNTTATCQA</sequence>
<reference evidence="1 2" key="1">
    <citation type="submission" date="2019-02" db="EMBL/GenBank/DDBJ databases">
        <title>Deep-cultivation of Planctomycetes and their phenomic and genomic characterization uncovers novel biology.</title>
        <authorList>
            <person name="Wiegand S."/>
            <person name="Jogler M."/>
            <person name="Boedeker C."/>
            <person name="Pinto D."/>
            <person name="Vollmers J."/>
            <person name="Rivas-Marin E."/>
            <person name="Kohn T."/>
            <person name="Peeters S.H."/>
            <person name="Heuer A."/>
            <person name="Rast P."/>
            <person name="Oberbeckmann S."/>
            <person name="Bunk B."/>
            <person name="Jeske O."/>
            <person name="Meyerdierks A."/>
            <person name="Storesund J.E."/>
            <person name="Kallscheuer N."/>
            <person name="Luecker S."/>
            <person name="Lage O.M."/>
            <person name="Pohl T."/>
            <person name="Merkel B.J."/>
            <person name="Hornburger P."/>
            <person name="Mueller R.-W."/>
            <person name="Bruemmer F."/>
            <person name="Labrenz M."/>
            <person name="Spormann A.M."/>
            <person name="Op den Camp H."/>
            <person name="Overmann J."/>
            <person name="Amann R."/>
            <person name="Jetten M.S.M."/>
            <person name="Mascher T."/>
            <person name="Medema M.H."/>
            <person name="Devos D.P."/>
            <person name="Kaster A.-K."/>
            <person name="Ovreas L."/>
            <person name="Rohde M."/>
            <person name="Galperin M.Y."/>
            <person name="Jogler C."/>
        </authorList>
    </citation>
    <scope>NUCLEOTIDE SEQUENCE [LARGE SCALE GENOMIC DNA]</scope>
    <source>
        <strain evidence="1 2">Pan265</strain>
    </source>
</reference>
<accession>A0A518BVR4</accession>
<keyword evidence="2" id="KW-1185">Reference proteome</keyword>
<dbReference type="EMBL" id="CP036280">
    <property type="protein sequence ID" value="QDU71051.1"/>
    <property type="molecule type" value="Genomic_DNA"/>
</dbReference>
<dbReference type="AlphaFoldDB" id="A0A518BVR4"/>
<evidence type="ECO:0000313" key="2">
    <source>
        <dbReference type="Proteomes" id="UP000320386"/>
    </source>
</evidence>
<dbReference type="Proteomes" id="UP000320386">
    <property type="component" value="Chromosome"/>
</dbReference>
<dbReference type="KEGG" id="mcad:Pan265_08960"/>
<organism evidence="1 2">
    <name type="scientific">Mucisphaera calidilacus</name>
    <dbReference type="NCBI Taxonomy" id="2527982"/>
    <lineage>
        <taxon>Bacteria</taxon>
        <taxon>Pseudomonadati</taxon>
        <taxon>Planctomycetota</taxon>
        <taxon>Phycisphaerae</taxon>
        <taxon>Phycisphaerales</taxon>
        <taxon>Phycisphaeraceae</taxon>
        <taxon>Mucisphaera</taxon>
    </lineage>
</organism>
<protein>
    <submittedName>
        <fullName evidence="1">Uncharacterized protein</fullName>
    </submittedName>
</protein>
<dbReference type="RefSeq" id="WP_145445192.1">
    <property type="nucleotide sequence ID" value="NZ_CP036280.1"/>
</dbReference>